<organism evidence="4">
    <name type="scientific">marine metagenome</name>
    <dbReference type="NCBI Taxonomy" id="408172"/>
    <lineage>
        <taxon>unclassified sequences</taxon>
        <taxon>metagenomes</taxon>
        <taxon>ecological metagenomes</taxon>
    </lineage>
</organism>
<gene>
    <name evidence="4" type="ORF">METZ01_LOCUS206791</name>
</gene>
<dbReference type="SUPFAM" id="SSF51735">
    <property type="entry name" value="NAD(P)-binding Rossmann-fold domains"/>
    <property type="match status" value="1"/>
</dbReference>
<protein>
    <recommendedName>
        <fullName evidence="3">6-phosphogluconate dehydrogenase NADP-binding domain-containing protein</fullName>
    </recommendedName>
</protein>
<dbReference type="Pfam" id="PF03446">
    <property type="entry name" value="NAD_binding_2"/>
    <property type="match status" value="1"/>
</dbReference>
<dbReference type="GO" id="GO:0050661">
    <property type="term" value="F:NADP binding"/>
    <property type="evidence" value="ECO:0007669"/>
    <property type="project" value="InterPro"/>
</dbReference>
<dbReference type="EMBL" id="UINC01046214">
    <property type="protein sequence ID" value="SVB53937.1"/>
    <property type="molecule type" value="Genomic_DNA"/>
</dbReference>
<evidence type="ECO:0000259" key="3">
    <source>
        <dbReference type="Pfam" id="PF03446"/>
    </source>
</evidence>
<keyword evidence="2" id="KW-0520">NAD</keyword>
<dbReference type="InterPro" id="IPR036291">
    <property type="entry name" value="NAD(P)-bd_dom_sf"/>
</dbReference>
<evidence type="ECO:0000256" key="1">
    <source>
        <dbReference type="ARBA" id="ARBA00023002"/>
    </source>
</evidence>
<feature type="domain" description="6-phosphogluconate dehydrogenase NADP-binding" evidence="3">
    <location>
        <begin position="8"/>
        <end position="142"/>
    </location>
</feature>
<evidence type="ECO:0000256" key="2">
    <source>
        <dbReference type="ARBA" id="ARBA00023027"/>
    </source>
</evidence>
<dbReference type="GO" id="GO:0016616">
    <property type="term" value="F:oxidoreductase activity, acting on the CH-OH group of donors, NAD or NADP as acceptor"/>
    <property type="evidence" value="ECO:0007669"/>
    <property type="project" value="TreeGrafter"/>
</dbReference>
<sequence>VAAEFRPTVGFIGLGAMGSRMAENVAKAGFELICYDVAGTKERAPKDAKIGTSVGAVAAAAEVIILSLPNGDVSAAVAEEIIETNRRTVTTIVDTSTIGVAAAKKVHGRLANSELAYMDAPVSGGIAGAAAATIALMFAGPRE</sequence>
<feature type="non-terminal residue" evidence="4">
    <location>
        <position position="1"/>
    </location>
</feature>
<dbReference type="InterPro" id="IPR006115">
    <property type="entry name" value="6PGDH_NADP-bd"/>
</dbReference>
<accession>A0A382EVS9</accession>
<dbReference type="PROSITE" id="PS00895">
    <property type="entry name" value="3_HYDROXYISOBUT_DH"/>
    <property type="match status" value="1"/>
</dbReference>
<reference evidence="4" key="1">
    <citation type="submission" date="2018-05" db="EMBL/GenBank/DDBJ databases">
        <authorList>
            <person name="Lanie J.A."/>
            <person name="Ng W.-L."/>
            <person name="Kazmierczak K.M."/>
            <person name="Andrzejewski T.M."/>
            <person name="Davidsen T.M."/>
            <person name="Wayne K.J."/>
            <person name="Tettelin H."/>
            <person name="Glass J.I."/>
            <person name="Rusch D."/>
            <person name="Podicherti R."/>
            <person name="Tsui H.-C.T."/>
            <person name="Winkler M.E."/>
        </authorList>
    </citation>
    <scope>NUCLEOTIDE SEQUENCE</scope>
</reference>
<name>A0A382EVS9_9ZZZZ</name>
<proteinExistence type="predicted"/>
<feature type="non-terminal residue" evidence="4">
    <location>
        <position position="143"/>
    </location>
</feature>
<evidence type="ECO:0000313" key="4">
    <source>
        <dbReference type="EMBL" id="SVB53937.1"/>
    </source>
</evidence>
<dbReference type="Gene3D" id="3.40.50.720">
    <property type="entry name" value="NAD(P)-binding Rossmann-like Domain"/>
    <property type="match status" value="1"/>
</dbReference>
<dbReference type="PANTHER" id="PTHR22981:SF7">
    <property type="entry name" value="3-HYDROXYISOBUTYRATE DEHYDROGENASE, MITOCHONDRIAL"/>
    <property type="match status" value="1"/>
</dbReference>
<dbReference type="AlphaFoldDB" id="A0A382EVS9"/>
<dbReference type="PANTHER" id="PTHR22981">
    <property type="entry name" value="3-HYDROXYISOBUTYRATE DEHYDROGENASE-RELATED"/>
    <property type="match status" value="1"/>
</dbReference>
<dbReference type="InterPro" id="IPR002204">
    <property type="entry name" value="3-OH-isobutyrate_DH-rel_CS"/>
</dbReference>
<keyword evidence="1" id="KW-0560">Oxidoreductase</keyword>